<dbReference type="PRINTS" id="PR00039">
    <property type="entry name" value="HTHLYSR"/>
</dbReference>
<evidence type="ECO:0000313" key="6">
    <source>
        <dbReference type="EMBL" id="OZI67476.1"/>
    </source>
</evidence>
<evidence type="ECO:0000256" key="2">
    <source>
        <dbReference type="ARBA" id="ARBA00023015"/>
    </source>
</evidence>
<dbReference type="InterPro" id="IPR036390">
    <property type="entry name" value="WH_DNA-bd_sf"/>
</dbReference>
<sequence length="302" mass="33119">MDLRDLKYFVAVAHAGNTRRAAGIVHRSQPALTKAIDRLEASLGAKLFEREGRGQRLSVAGAALLARATPLLGTADAVRNEVAALGRGTAGLVRLGSGPLGAEYLLPTISQLLLKEAPDVQLQLLIRMNYESRVELRDGNLDLVLGFVPDREPEFVCDTLLKDVVVAAAGVHHPIFRSRKRLTLESLTQYRWALPNVSVASRVWLDQAFESQGLPRPYAQIETNSIPLIPRVIAHTHLLSFVSRRTISASQGELREIPLQATTLVRNFGLTYLKDVSLSPAAEKLINLLHTHGQSLFHGDEV</sequence>
<name>A0A261V004_9BORD</name>
<keyword evidence="7" id="KW-1185">Reference proteome</keyword>
<dbReference type="InterPro" id="IPR036388">
    <property type="entry name" value="WH-like_DNA-bd_sf"/>
</dbReference>
<dbReference type="Gene3D" id="1.10.10.10">
    <property type="entry name" value="Winged helix-like DNA-binding domain superfamily/Winged helix DNA-binding domain"/>
    <property type="match status" value="1"/>
</dbReference>
<dbReference type="OrthoDB" id="9133980at2"/>
<dbReference type="Pfam" id="PF03466">
    <property type="entry name" value="LysR_substrate"/>
    <property type="match status" value="1"/>
</dbReference>
<dbReference type="RefSeq" id="WP_094823877.1">
    <property type="nucleotide sequence ID" value="NZ_NEVO01000019.1"/>
</dbReference>
<evidence type="ECO:0000256" key="1">
    <source>
        <dbReference type="ARBA" id="ARBA00009437"/>
    </source>
</evidence>
<reference evidence="6 7" key="1">
    <citation type="submission" date="2017-05" db="EMBL/GenBank/DDBJ databases">
        <title>Complete and WGS of Bordetella genogroups.</title>
        <authorList>
            <person name="Spilker T."/>
            <person name="LiPuma J."/>
        </authorList>
    </citation>
    <scope>NUCLEOTIDE SEQUENCE [LARGE SCALE GENOMIC DNA]</scope>
    <source>
        <strain evidence="6 7">AU9919</strain>
    </source>
</reference>
<dbReference type="Gene3D" id="3.40.190.290">
    <property type="match status" value="1"/>
</dbReference>
<comment type="caution">
    <text evidence="6">The sequence shown here is derived from an EMBL/GenBank/DDBJ whole genome shotgun (WGS) entry which is preliminary data.</text>
</comment>
<dbReference type="InterPro" id="IPR000847">
    <property type="entry name" value="LysR_HTH_N"/>
</dbReference>
<dbReference type="AlphaFoldDB" id="A0A261V004"/>
<dbReference type="EMBL" id="NEVQ01000001">
    <property type="protein sequence ID" value="OZI67476.1"/>
    <property type="molecule type" value="Genomic_DNA"/>
</dbReference>
<feature type="domain" description="HTH lysR-type" evidence="5">
    <location>
        <begin position="1"/>
        <end position="58"/>
    </location>
</feature>
<evidence type="ECO:0000256" key="3">
    <source>
        <dbReference type="ARBA" id="ARBA00023125"/>
    </source>
</evidence>
<evidence type="ECO:0000259" key="5">
    <source>
        <dbReference type="PROSITE" id="PS50931"/>
    </source>
</evidence>
<proteinExistence type="inferred from homology"/>
<dbReference type="PANTHER" id="PTHR30419">
    <property type="entry name" value="HTH-TYPE TRANSCRIPTIONAL REGULATOR YBHD"/>
    <property type="match status" value="1"/>
</dbReference>
<dbReference type="PANTHER" id="PTHR30419:SF8">
    <property type="entry name" value="NITROGEN ASSIMILATION TRANSCRIPTIONAL ACTIVATOR-RELATED"/>
    <property type="match status" value="1"/>
</dbReference>
<comment type="similarity">
    <text evidence="1">Belongs to the LysR transcriptional regulatory family.</text>
</comment>
<evidence type="ECO:0000313" key="7">
    <source>
        <dbReference type="Proteomes" id="UP000216885"/>
    </source>
</evidence>
<dbReference type="SUPFAM" id="SSF46785">
    <property type="entry name" value="Winged helix' DNA-binding domain"/>
    <property type="match status" value="1"/>
</dbReference>
<dbReference type="FunFam" id="1.10.10.10:FF:000001">
    <property type="entry name" value="LysR family transcriptional regulator"/>
    <property type="match status" value="1"/>
</dbReference>
<dbReference type="GO" id="GO:0005829">
    <property type="term" value="C:cytosol"/>
    <property type="evidence" value="ECO:0007669"/>
    <property type="project" value="TreeGrafter"/>
</dbReference>
<accession>A0A261V004</accession>
<dbReference type="GO" id="GO:0003677">
    <property type="term" value="F:DNA binding"/>
    <property type="evidence" value="ECO:0007669"/>
    <property type="project" value="UniProtKB-KW"/>
</dbReference>
<dbReference type="Proteomes" id="UP000216885">
    <property type="component" value="Unassembled WGS sequence"/>
</dbReference>
<dbReference type="SUPFAM" id="SSF53850">
    <property type="entry name" value="Periplasmic binding protein-like II"/>
    <property type="match status" value="1"/>
</dbReference>
<keyword evidence="2" id="KW-0805">Transcription regulation</keyword>
<dbReference type="InterPro" id="IPR050950">
    <property type="entry name" value="HTH-type_LysR_regulators"/>
</dbReference>
<gene>
    <name evidence="6" type="ORF">CAL20_00045</name>
</gene>
<dbReference type="Pfam" id="PF00126">
    <property type="entry name" value="HTH_1"/>
    <property type="match status" value="1"/>
</dbReference>
<dbReference type="GO" id="GO:0003700">
    <property type="term" value="F:DNA-binding transcription factor activity"/>
    <property type="evidence" value="ECO:0007669"/>
    <property type="project" value="InterPro"/>
</dbReference>
<keyword evidence="4" id="KW-0804">Transcription</keyword>
<dbReference type="InterPro" id="IPR005119">
    <property type="entry name" value="LysR_subst-bd"/>
</dbReference>
<dbReference type="PROSITE" id="PS50931">
    <property type="entry name" value="HTH_LYSR"/>
    <property type="match status" value="1"/>
</dbReference>
<organism evidence="6 7">
    <name type="scientific">Bordetella genomosp. 4</name>
    <dbReference type="NCBI Taxonomy" id="463044"/>
    <lineage>
        <taxon>Bacteria</taxon>
        <taxon>Pseudomonadati</taxon>
        <taxon>Pseudomonadota</taxon>
        <taxon>Betaproteobacteria</taxon>
        <taxon>Burkholderiales</taxon>
        <taxon>Alcaligenaceae</taxon>
        <taxon>Bordetella</taxon>
    </lineage>
</organism>
<keyword evidence="3" id="KW-0238">DNA-binding</keyword>
<protein>
    <recommendedName>
        <fullName evidence="5">HTH lysR-type domain-containing protein</fullName>
    </recommendedName>
</protein>
<evidence type="ECO:0000256" key="4">
    <source>
        <dbReference type="ARBA" id="ARBA00023163"/>
    </source>
</evidence>